<organism evidence="2">
    <name type="scientific">Aureobasidium pullulans</name>
    <name type="common">Black yeast</name>
    <name type="synonym">Pullularia pullulans</name>
    <dbReference type="NCBI Taxonomy" id="5580"/>
    <lineage>
        <taxon>Eukaryota</taxon>
        <taxon>Fungi</taxon>
        <taxon>Dikarya</taxon>
        <taxon>Ascomycota</taxon>
        <taxon>Pezizomycotina</taxon>
        <taxon>Dothideomycetes</taxon>
        <taxon>Dothideomycetidae</taxon>
        <taxon>Dothideales</taxon>
        <taxon>Saccotheciaceae</taxon>
        <taxon>Aureobasidium</taxon>
    </lineage>
</organism>
<feature type="compositionally biased region" description="Basic and acidic residues" evidence="1">
    <location>
        <begin position="83"/>
        <end position="97"/>
    </location>
</feature>
<gene>
    <name evidence="2" type="ORF">D6D13_09161</name>
</gene>
<dbReference type="EMBL" id="QZAS01000052">
    <property type="protein sequence ID" value="THX01023.1"/>
    <property type="molecule type" value="Genomic_DNA"/>
</dbReference>
<accession>A0A4S9C3D6</accession>
<dbReference type="AlphaFoldDB" id="A0A4S9C3D6"/>
<evidence type="ECO:0000256" key="1">
    <source>
        <dbReference type="SAM" id="MobiDB-lite"/>
    </source>
</evidence>
<reference evidence="2" key="1">
    <citation type="submission" date="2018-10" db="EMBL/GenBank/DDBJ databases">
        <title>Fifty Aureobasidium pullulans genomes reveal a recombining polyextremotolerant generalist.</title>
        <authorList>
            <person name="Gostincar C."/>
            <person name="Turk M."/>
            <person name="Zajc J."/>
            <person name="Gunde-Cimerman N."/>
        </authorList>
    </citation>
    <scope>NUCLEOTIDE SEQUENCE [LARGE SCALE GENOMIC DNA]</scope>
    <source>
        <strain evidence="2">EXF-10085</strain>
    </source>
</reference>
<name>A0A4S9C3D6_AURPU</name>
<evidence type="ECO:0000313" key="2">
    <source>
        <dbReference type="EMBL" id="THX01023.1"/>
    </source>
</evidence>
<feature type="region of interest" description="Disordered" evidence="1">
    <location>
        <begin position="1"/>
        <end position="97"/>
    </location>
</feature>
<comment type="caution">
    <text evidence="2">The sequence shown here is derived from an EMBL/GenBank/DDBJ whole genome shotgun (WGS) entry which is preliminary data.</text>
</comment>
<protein>
    <submittedName>
        <fullName evidence="2">Uncharacterized protein</fullName>
    </submittedName>
</protein>
<feature type="compositionally biased region" description="Polar residues" evidence="1">
    <location>
        <begin position="52"/>
        <end position="68"/>
    </location>
</feature>
<sequence length="97" mass="10249">MPHHDKEENTTGSMSPHAMSFVIRADLSTDITDQVAKESSDSNASDHPIHQVENTATSGGKATAQDHSANPGPVMAEGLGEPASKDDLKKRAAELNK</sequence>
<proteinExistence type="predicted"/>